<dbReference type="CDD" id="cd04683">
    <property type="entry name" value="NUDIX_Hydrolase"/>
    <property type="match status" value="1"/>
</dbReference>
<feature type="domain" description="Nudix hydrolase" evidence="5">
    <location>
        <begin position="4"/>
        <end position="134"/>
    </location>
</feature>
<dbReference type="PRINTS" id="PR00502">
    <property type="entry name" value="NUDIXFAMILY"/>
</dbReference>
<protein>
    <recommendedName>
        <fullName evidence="5">Nudix hydrolase domain-containing protein</fullName>
    </recommendedName>
</protein>
<evidence type="ECO:0000313" key="7">
    <source>
        <dbReference type="Proteomes" id="UP000321424"/>
    </source>
</evidence>
<dbReference type="InterPro" id="IPR000086">
    <property type="entry name" value="NUDIX_hydrolase_dom"/>
</dbReference>
<dbReference type="InterPro" id="IPR015797">
    <property type="entry name" value="NUDIX_hydrolase-like_dom_sf"/>
</dbReference>
<proteinExistence type="inferred from homology"/>
<dbReference type="PANTHER" id="PTHR43046:SF16">
    <property type="entry name" value="ADP-RIBOSE PYROPHOSPHATASE YJHB-RELATED"/>
    <property type="match status" value="1"/>
</dbReference>
<dbReference type="PROSITE" id="PS00893">
    <property type="entry name" value="NUDIX_BOX"/>
    <property type="match status" value="1"/>
</dbReference>
<evidence type="ECO:0000256" key="4">
    <source>
        <dbReference type="RuleBase" id="RU003476"/>
    </source>
</evidence>
<evidence type="ECO:0000256" key="2">
    <source>
        <dbReference type="ARBA" id="ARBA00005582"/>
    </source>
</evidence>
<dbReference type="SUPFAM" id="SSF55811">
    <property type="entry name" value="Nudix"/>
    <property type="match status" value="1"/>
</dbReference>
<evidence type="ECO:0000259" key="5">
    <source>
        <dbReference type="PROSITE" id="PS51462"/>
    </source>
</evidence>
<dbReference type="Pfam" id="PF00293">
    <property type="entry name" value="NUDIX"/>
    <property type="match status" value="1"/>
</dbReference>
<evidence type="ECO:0000313" key="6">
    <source>
        <dbReference type="EMBL" id="GEM43692.1"/>
    </source>
</evidence>
<comment type="cofactor">
    <cofactor evidence="1">
        <name>Mg(2+)</name>
        <dbReference type="ChEBI" id="CHEBI:18420"/>
    </cofactor>
</comment>
<dbReference type="PANTHER" id="PTHR43046">
    <property type="entry name" value="GDP-MANNOSE MANNOSYL HYDROLASE"/>
    <property type="match status" value="1"/>
</dbReference>
<name>A0A511MSY0_9NOCA</name>
<comment type="caution">
    <text evidence="6">The sequence shown here is derived from an EMBL/GenBank/DDBJ whole genome shotgun (WGS) entry which is preliminary data.</text>
</comment>
<dbReference type="EMBL" id="BJXA01000110">
    <property type="protein sequence ID" value="GEM43692.1"/>
    <property type="molecule type" value="Genomic_DNA"/>
</dbReference>
<dbReference type="OrthoDB" id="21342at2"/>
<sequence length="178" mass="19630">MTTQHLVDVHILLIRDGRLLLSKRRSDDEFDGRWHLPAGKLEAGESATAAAAREANEETGVHIDPADLRHIHTAHVVGSGRDPRLGLFFETHHWTGTPTNREPDKCHELRWFPLDALPADIIPYSAAGIRAHFTGTTYSERGWPAAIIPDRLGLDEGADHIELDLPRAGDHAPGANLD</sequence>
<dbReference type="Proteomes" id="UP000321424">
    <property type="component" value="Unassembled WGS sequence"/>
</dbReference>
<keyword evidence="3 4" id="KW-0378">Hydrolase</keyword>
<dbReference type="RefSeq" id="WP_147142771.1">
    <property type="nucleotide sequence ID" value="NZ_BJXA01000110.1"/>
</dbReference>
<dbReference type="PROSITE" id="PS51462">
    <property type="entry name" value="NUDIX"/>
    <property type="match status" value="1"/>
</dbReference>
<reference evidence="6 7" key="1">
    <citation type="submission" date="2019-07" db="EMBL/GenBank/DDBJ databases">
        <title>Whole genome shotgun sequence of Nocardia ninae NBRC 108245.</title>
        <authorList>
            <person name="Hosoyama A."/>
            <person name="Uohara A."/>
            <person name="Ohji S."/>
            <person name="Ichikawa N."/>
        </authorList>
    </citation>
    <scope>NUCLEOTIDE SEQUENCE [LARGE SCALE GENOMIC DNA]</scope>
    <source>
        <strain evidence="6 7">NBRC 108245</strain>
    </source>
</reference>
<evidence type="ECO:0000256" key="3">
    <source>
        <dbReference type="ARBA" id="ARBA00022801"/>
    </source>
</evidence>
<dbReference type="GO" id="GO:0016787">
    <property type="term" value="F:hydrolase activity"/>
    <property type="evidence" value="ECO:0007669"/>
    <property type="project" value="UniProtKB-KW"/>
</dbReference>
<gene>
    <name evidence="6" type="ORF">NN4_82110</name>
</gene>
<keyword evidence="7" id="KW-1185">Reference proteome</keyword>
<dbReference type="AlphaFoldDB" id="A0A511MSY0"/>
<accession>A0A511MSY0</accession>
<dbReference type="InterPro" id="IPR020476">
    <property type="entry name" value="Nudix_hydrolase"/>
</dbReference>
<comment type="similarity">
    <text evidence="2 4">Belongs to the Nudix hydrolase family.</text>
</comment>
<evidence type="ECO:0000256" key="1">
    <source>
        <dbReference type="ARBA" id="ARBA00001946"/>
    </source>
</evidence>
<dbReference type="Gene3D" id="3.90.79.10">
    <property type="entry name" value="Nucleoside Triphosphate Pyrophosphohydrolase"/>
    <property type="match status" value="1"/>
</dbReference>
<organism evidence="6 7">
    <name type="scientific">Nocardia ninae NBRC 108245</name>
    <dbReference type="NCBI Taxonomy" id="1210091"/>
    <lineage>
        <taxon>Bacteria</taxon>
        <taxon>Bacillati</taxon>
        <taxon>Actinomycetota</taxon>
        <taxon>Actinomycetes</taxon>
        <taxon>Mycobacteriales</taxon>
        <taxon>Nocardiaceae</taxon>
        <taxon>Nocardia</taxon>
    </lineage>
</organism>
<dbReference type="InterPro" id="IPR020084">
    <property type="entry name" value="NUDIX_hydrolase_CS"/>
</dbReference>